<comment type="caution">
    <text evidence="1">The sequence shown here is derived from an EMBL/GenBank/DDBJ whole genome shotgun (WGS) entry which is preliminary data.</text>
</comment>
<evidence type="ECO:0000313" key="1">
    <source>
        <dbReference type="EMBL" id="KAF5712249.1"/>
    </source>
</evidence>
<dbReference type="EMBL" id="JAAQPF010000173">
    <property type="protein sequence ID" value="KAF5712249.1"/>
    <property type="molecule type" value="Genomic_DNA"/>
</dbReference>
<reference evidence="1 2" key="1">
    <citation type="submission" date="2020-05" db="EMBL/GenBank/DDBJ databases">
        <title>Identification and distribution of gene clusters putatively required for synthesis of sphingolipid metabolism inhibitors in phylogenetically diverse species of the filamentous fungus Fusarium.</title>
        <authorList>
            <person name="Kim H.-S."/>
            <person name="Busman M."/>
            <person name="Brown D.W."/>
            <person name="Divon H."/>
            <person name="Uhlig S."/>
            <person name="Proctor R.H."/>
        </authorList>
    </citation>
    <scope>NUCLEOTIDE SEQUENCE [LARGE SCALE GENOMIC DNA]</scope>
    <source>
        <strain evidence="1 2">NRRL 26131</strain>
    </source>
</reference>
<protein>
    <submittedName>
        <fullName evidence="1">Uncharacterized protein</fullName>
    </submittedName>
</protein>
<gene>
    <name evidence="1" type="ORF">FGLOB1_4627</name>
</gene>
<accession>A0A8H5YHQ1</accession>
<evidence type="ECO:0000313" key="2">
    <source>
        <dbReference type="Proteomes" id="UP000532311"/>
    </source>
</evidence>
<name>A0A8H5YHQ1_9HYPO</name>
<keyword evidence="2" id="KW-1185">Reference proteome</keyword>
<sequence>MKFSFSSTLQDAEVKVLPDLVFTGLVDKTIDDSHKWSQSATLYDNSHIVRVMRDNSTQIFPTGVGLRFTFPTAHLTTQDDLDNSTKAIFVASPGLFDIPAGEFAPQQITNDHIFRRTDCLQNTRSPFYTSDGESYFDSRRKYLQTVHEDAMTSSDVSGSISKLRSEVEQAQDRSAQAYLRDLDLYQKFAAVAGSELTNFEAWAEKFGIYYAWAKSEQKRLESDYTLASTKTSSSVGLVLAAFDLARNTSTLRLGSNMQCSNMDIPSSIGRAQTPLVVPADQVYYRPLYSINGIDRRVDSWVGAQDGGREELELDLDLSYAKTASWASLGFPNLDHDPLYDTKVVDATSPDVTLSLKAGGMQAFDVDRGFWDVSAAARSQLGSALDNGGSSGKLMKITRILLGYKVEIRMTCADGKKSKLSDALAGSGGEKILGMTSDRCTVHSDDGQVVVASAPSGFPAVLAVLGREI</sequence>
<proteinExistence type="predicted"/>
<organism evidence="1 2">
    <name type="scientific">Fusarium globosum</name>
    <dbReference type="NCBI Taxonomy" id="78864"/>
    <lineage>
        <taxon>Eukaryota</taxon>
        <taxon>Fungi</taxon>
        <taxon>Dikarya</taxon>
        <taxon>Ascomycota</taxon>
        <taxon>Pezizomycotina</taxon>
        <taxon>Sordariomycetes</taxon>
        <taxon>Hypocreomycetidae</taxon>
        <taxon>Hypocreales</taxon>
        <taxon>Nectriaceae</taxon>
        <taxon>Fusarium</taxon>
        <taxon>Fusarium fujikuroi species complex</taxon>
    </lineage>
</organism>
<dbReference type="AlphaFoldDB" id="A0A8H5YHQ1"/>
<dbReference type="Proteomes" id="UP000532311">
    <property type="component" value="Unassembled WGS sequence"/>
</dbReference>